<reference evidence="4" key="1">
    <citation type="submission" date="2016-06" db="UniProtKB">
        <authorList>
            <consortium name="WormBaseParasite"/>
        </authorList>
    </citation>
    <scope>IDENTIFICATION</scope>
</reference>
<evidence type="ECO:0000313" key="4">
    <source>
        <dbReference type="WBParaSite" id="SCUD_0001339801-mRNA-1"/>
    </source>
</evidence>
<sequence length="178" mass="20183">MQLFKIAPNKMFQALQDLLKEEETTMGNICKCIKKALALTCQEALGLKKHHKEWLSTKTLDRIKERKNKKTAINNSRTREQVKAQAKYSEANTLVKKSIKADTQKPAQMNPLDIKAAHTDLPTDVNPPTMEEIRMAIRKIMCGKATGPDNIPAEALKSDIEVTTNTSSRYQKRRSDKM</sequence>
<protein>
    <submittedName>
        <fullName evidence="4">Reverse transcriptase domain-containing protein</fullName>
    </submittedName>
</protein>
<feature type="region of interest" description="Disordered" evidence="1">
    <location>
        <begin position="158"/>
        <end position="178"/>
    </location>
</feature>
<proteinExistence type="predicted"/>
<accession>A0A183KEF2</accession>
<organism evidence="4">
    <name type="scientific">Schistosoma curassoni</name>
    <dbReference type="NCBI Taxonomy" id="6186"/>
    <lineage>
        <taxon>Eukaryota</taxon>
        <taxon>Metazoa</taxon>
        <taxon>Spiralia</taxon>
        <taxon>Lophotrochozoa</taxon>
        <taxon>Platyhelminthes</taxon>
        <taxon>Trematoda</taxon>
        <taxon>Digenea</taxon>
        <taxon>Strigeidida</taxon>
        <taxon>Schistosomatoidea</taxon>
        <taxon>Schistosomatidae</taxon>
        <taxon>Schistosoma</taxon>
    </lineage>
</organism>
<dbReference type="EMBL" id="UZAK01035842">
    <property type="protein sequence ID" value="VDP52485.1"/>
    <property type="molecule type" value="Genomic_DNA"/>
</dbReference>
<dbReference type="AlphaFoldDB" id="A0A183KEF2"/>
<gene>
    <name evidence="2" type="ORF">SCUD_LOCUS13395</name>
</gene>
<dbReference type="Proteomes" id="UP000279833">
    <property type="component" value="Unassembled WGS sequence"/>
</dbReference>
<keyword evidence="3" id="KW-1185">Reference proteome</keyword>
<evidence type="ECO:0000313" key="3">
    <source>
        <dbReference type="Proteomes" id="UP000279833"/>
    </source>
</evidence>
<reference evidence="2 3" key="2">
    <citation type="submission" date="2018-11" db="EMBL/GenBank/DDBJ databases">
        <authorList>
            <consortium name="Pathogen Informatics"/>
        </authorList>
    </citation>
    <scope>NUCLEOTIDE SEQUENCE [LARGE SCALE GENOMIC DNA]</scope>
    <source>
        <strain evidence="2">Dakar</strain>
        <strain evidence="3">Dakar, Senegal</strain>
    </source>
</reference>
<evidence type="ECO:0000313" key="2">
    <source>
        <dbReference type="EMBL" id="VDP52485.1"/>
    </source>
</evidence>
<name>A0A183KEF2_9TREM</name>
<evidence type="ECO:0000256" key="1">
    <source>
        <dbReference type="SAM" id="MobiDB-lite"/>
    </source>
</evidence>
<dbReference type="WBParaSite" id="SCUD_0001339801-mRNA-1">
    <property type="protein sequence ID" value="SCUD_0001339801-mRNA-1"/>
    <property type="gene ID" value="SCUD_0001339801"/>
</dbReference>